<evidence type="ECO:0000313" key="1">
    <source>
        <dbReference type="EMBL" id="MCU7380796.1"/>
    </source>
</evidence>
<dbReference type="EMBL" id="JAOSHN010000014">
    <property type="protein sequence ID" value="MCU7380796.1"/>
    <property type="molecule type" value="Genomic_DNA"/>
</dbReference>
<accession>A0A9J6QZA7</accession>
<reference evidence="1" key="1">
    <citation type="submission" date="2022-09" db="EMBL/GenBank/DDBJ databases">
        <title>Culturomic study of gut microbiota in children with autism spectrum disorder.</title>
        <authorList>
            <person name="Efimov B.A."/>
            <person name="Chaplin A.V."/>
            <person name="Sokolova S.R."/>
            <person name="Pikina A.P."/>
            <person name="Korzhanova M."/>
            <person name="Belova V."/>
            <person name="Korostin D."/>
        </authorList>
    </citation>
    <scope>NUCLEOTIDE SEQUENCE</scope>
    <source>
        <strain evidence="1">ASD5510</strain>
    </source>
</reference>
<sequence>MLQEKTIVKRLGKAARAEPADCLQTAGDVQFFTQIVHSRNEAVESKLKLLRGSFFGRPMVKFEVKSMSDVWVPYCYLEYDFSVERKIMFKQKGLMKTGTVGLVFDLNEMHPFQYDLFESGALPLKKGRLNQEQRKMLKSSHSLCEVKAKAEDYLQFRVMKKFYGTEAQLYLKKEQPFFRPAVEIEVLYKGKNTNFRYAYLDEFAVESEHVLGLKYRVDNNF</sequence>
<evidence type="ECO:0000313" key="2">
    <source>
        <dbReference type="Proteomes" id="UP001065549"/>
    </source>
</evidence>
<dbReference type="RefSeq" id="WP_148397762.1">
    <property type="nucleotide sequence ID" value="NZ_JAJAGH010000001.1"/>
</dbReference>
<organism evidence="1 2">
    <name type="scientific">Hominibacterium faecale</name>
    <dbReference type="NCBI Taxonomy" id="2839743"/>
    <lineage>
        <taxon>Bacteria</taxon>
        <taxon>Bacillati</taxon>
        <taxon>Bacillota</taxon>
        <taxon>Clostridia</taxon>
        <taxon>Peptostreptococcales</taxon>
        <taxon>Anaerovoracaceae</taxon>
        <taxon>Hominibacterium</taxon>
    </lineage>
</organism>
<comment type="caution">
    <text evidence="1">The sequence shown here is derived from an EMBL/GenBank/DDBJ whole genome shotgun (WGS) entry which is preliminary data.</text>
</comment>
<protein>
    <submittedName>
        <fullName evidence="1">Uncharacterized protein</fullName>
    </submittedName>
</protein>
<proteinExistence type="predicted"/>
<gene>
    <name evidence="1" type="ORF">OBO34_21000</name>
</gene>
<keyword evidence="2" id="KW-1185">Reference proteome</keyword>
<dbReference type="Proteomes" id="UP001065549">
    <property type="component" value="Unassembled WGS sequence"/>
</dbReference>
<name>A0A9J6QZA7_9FIRM</name>
<dbReference type="AlphaFoldDB" id="A0A9J6QZA7"/>